<dbReference type="Proteomes" id="UP001432222">
    <property type="component" value="Chromosome"/>
</dbReference>
<reference evidence="1" key="1">
    <citation type="submission" date="2022-10" db="EMBL/GenBank/DDBJ databases">
        <title>The complete genomes of actinobacterial strains from the NBC collection.</title>
        <authorList>
            <person name="Joergensen T.S."/>
            <person name="Alvarez Arevalo M."/>
            <person name="Sterndorff E.B."/>
            <person name="Faurdal D."/>
            <person name="Vuksanovic O."/>
            <person name="Mourched A.-S."/>
            <person name="Charusanti P."/>
            <person name="Shaw S."/>
            <person name="Blin K."/>
            <person name="Weber T."/>
        </authorList>
    </citation>
    <scope>NUCLEOTIDE SEQUENCE</scope>
    <source>
        <strain evidence="1">NBC_00222</strain>
    </source>
</reference>
<protein>
    <submittedName>
        <fullName evidence="1">Uncharacterized protein</fullName>
    </submittedName>
</protein>
<dbReference type="EMBL" id="CP108110">
    <property type="protein sequence ID" value="WUQ83337.1"/>
    <property type="molecule type" value="Genomic_DNA"/>
</dbReference>
<gene>
    <name evidence="1" type="ORF">OHA16_10335</name>
</gene>
<accession>A0ABZ1TWK3</accession>
<sequence>MSNCRTPSVEHPVAGERNRIARADAKPSLVNNLALTARWCPIRGRLPDSELLLEAQARPSGMNGADTGLPTAGGEQFLTGCAYDLV</sequence>
<dbReference type="RefSeq" id="WP_328954370.1">
    <property type="nucleotide sequence ID" value="NZ_CP108110.1"/>
</dbReference>
<name>A0ABZ1TWK3_9ACTN</name>
<evidence type="ECO:0000313" key="2">
    <source>
        <dbReference type="Proteomes" id="UP001432222"/>
    </source>
</evidence>
<keyword evidence="2" id="KW-1185">Reference proteome</keyword>
<proteinExistence type="predicted"/>
<evidence type="ECO:0000313" key="1">
    <source>
        <dbReference type="EMBL" id="WUQ83337.1"/>
    </source>
</evidence>
<organism evidence="1 2">
    <name type="scientific">Kitasatospora purpeofusca</name>
    <dbReference type="NCBI Taxonomy" id="67352"/>
    <lineage>
        <taxon>Bacteria</taxon>
        <taxon>Bacillati</taxon>
        <taxon>Actinomycetota</taxon>
        <taxon>Actinomycetes</taxon>
        <taxon>Kitasatosporales</taxon>
        <taxon>Streptomycetaceae</taxon>
        <taxon>Kitasatospora</taxon>
    </lineage>
</organism>